<evidence type="ECO:0000256" key="7">
    <source>
        <dbReference type="ARBA" id="ARBA00023136"/>
    </source>
</evidence>
<keyword evidence="6 8" id="KW-1133">Transmembrane helix</keyword>
<feature type="transmembrane region" description="Helical" evidence="8">
    <location>
        <begin position="282"/>
        <end position="303"/>
    </location>
</feature>
<feature type="transmembrane region" description="Helical" evidence="8">
    <location>
        <begin position="121"/>
        <end position="142"/>
    </location>
</feature>
<comment type="subcellular location">
    <subcellularLocation>
        <location evidence="1">Cell membrane</location>
        <topology evidence="1">Multi-pass membrane protein</topology>
    </subcellularLocation>
</comment>
<feature type="transmembrane region" description="Helical" evidence="8">
    <location>
        <begin position="196"/>
        <end position="217"/>
    </location>
</feature>
<organism evidence="9 10">
    <name type="scientific">Shewanella youngdeokensis</name>
    <dbReference type="NCBI Taxonomy" id="2999068"/>
    <lineage>
        <taxon>Bacteria</taxon>
        <taxon>Pseudomonadati</taxon>
        <taxon>Pseudomonadota</taxon>
        <taxon>Gammaproteobacteria</taxon>
        <taxon>Alteromonadales</taxon>
        <taxon>Shewanellaceae</taxon>
        <taxon>Shewanella</taxon>
    </lineage>
</organism>
<feature type="transmembrane region" description="Helical" evidence="8">
    <location>
        <begin position="65"/>
        <end position="86"/>
    </location>
</feature>
<dbReference type="EMBL" id="CP136522">
    <property type="protein sequence ID" value="WOT06773.1"/>
    <property type="molecule type" value="Genomic_DNA"/>
</dbReference>
<sequence length="337" mass="35935">MPLRPMLIITGLIVALLMLLFISLLQGAIDISVAEVYTSLQQVISQQTDGSFATDVVIEMRLPRAMLAILVGGLLGLAGTLVQALVRNPMADPYLLGVSNGAALAVVLVVVTSAGALVHPMLLQTSACVGGFVAFALVIILTYNRNSPLNTNQLILGGIAISFMLSALTSLLMIRADSHLLPGIMQWMMGSMVDANWPSLLPLTIILAIALGISCYFHRYLDALLLGDDKAITLGINLNRHKLMWAVLVAILTGVAVSQAGVVGFIGLMVPHFARFLVGGAHQYLLPIATLLGMVLCVSVDMLCRTLIAPEELPIGIPMALIAMPFFIILVRSRYAN</sequence>
<evidence type="ECO:0000256" key="2">
    <source>
        <dbReference type="ARBA" id="ARBA00007935"/>
    </source>
</evidence>
<dbReference type="Gene3D" id="1.10.3470.10">
    <property type="entry name" value="ABC transporter involved in vitamin B12 uptake, BtuC"/>
    <property type="match status" value="1"/>
</dbReference>
<dbReference type="PANTHER" id="PTHR30472">
    <property type="entry name" value="FERRIC ENTEROBACTIN TRANSPORT SYSTEM PERMEASE PROTEIN"/>
    <property type="match status" value="1"/>
</dbReference>
<evidence type="ECO:0000313" key="10">
    <source>
        <dbReference type="Proteomes" id="UP001529491"/>
    </source>
</evidence>
<keyword evidence="3" id="KW-0813">Transport</keyword>
<dbReference type="CDD" id="cd06550">
    <property type="entry name" value="TM_ABC_iron-siderophores_like"/>
    <property type="match status" value="1"/>
</dbReference>
<evidence type="ECO:0000313" key="9">
    <source>
        <dbReference type="EMBL" id="WOT06773.1"/>
    </source>
</evidence>
<proteinExistence type="inferred from homology"/>
<gene>
    <name evidence="9" type="ORF">RGE70_08495</name>
</gene>
<dbReference type="InterPro" id="IPR000522">
    <property type="entry name" value="ABC_transptr_permease_BtuC"/>
</dbReference>
<evidence type="ECO:0000256" key="1">
    <source>
        <dbReference type="ARBA" id="ARBA00004651"/>
    </source>
</evidence>
<accession>A0ABZ0K2J1</accession>
<feature type="transmembrane region" description="Helical" evidence="8">
    <location>
        <begin position="93"/>
        <end position="115"/>
    </location>
</feature>
<keyword evidence="7 8" id="KW-0472">Membrane</keyword>
<protein>
    <submittedName>
        <fullName evidence="9">Iron ABC transporter permease</fullName>
    </submittedName>
</protein>
<evidence type="ECO:0000256" key="8">
    <source>
        <dbReference type="SAM" id="Phobius"/>
    </source>
</evidence>
<feature type="transmembrane region" description="Helical" evidence="8">
    <location>
        <begin position="154"/>
        <end position="176"/>
    </location>
</feature>
<evidence type="ECO:0000256" key="4">
    <source>
        <dbReference type="ARBA" id="ARBA00022475"/>
    </source>
</evidence>
<keyword evidence="4" id="KW-1003">Cell membrane</keyword>
<keyword evidence="10" id="KW-1185">Reference proteome</keyword>
<dbReference type="SUPFAM" id="SSF81345">
    <property type="entry name" value="ABC transporter involved in vitamin B12 uptake, BtuC"/>
    <property type="match status" value="1"/>
</dbReference>
<dbReference type="RefSeq" id="WP_310471044.1">
    <property type="nucleotide sequence ID" value="NZ_CP136522.1"/>
</dbReference>
<dbReference type="Proteomes" id="UP001529491">
    <property type="component" value="Chromosome"/>
</dbReference>
<reference evidence="9 10" key="1">
    <citation type="submission" date="2023-10" db="EMBL/GenBank/DDBJ databases">
        <title>Complete genome sequence of Shewanella sp. DAU334.</title>
        <authorList>
            <person name="Lee Y.-S."/>
            <person name="Jeong H.-R."/>
            <person name="Hwang E.-J."/>
            <person name="Choi Y.-L."/>
            <person name="Kim G.-D."/>
        </authorList>
    </citation>
    <scope>NUCLEOTIDE SEQUENCE [LARGE SCALE GENOMIC DNA]</scope>
    <source>
        <strain evidence="9 10">DAU334</strain>
    </source>
</reference>
<evidence type="ECO:0000256" key="6">
    <source>
        <dbReference type="ARBA" id="ARBA00022989"/>
    </source>
</evidence>
<name>A0ABZ0K2J1_9GAMM</name>
<dbReference type="InterPro" id="IPR037294">
    <property type="entry name" value="ABC_BtuC-like"/>
</dbReference>
<evidence type="ECO:0000256" key="5">
    <source>
        <dbReference type="ARBA" id="ARBA00022692"/>
    </source>
</evidence>
<feature type="transmembrane region" description="Helical" evidence="8">
    <location>
        <begin position="243"/>
        <end position="270"/>
    </location>
</feature>
<comment type="similarity">
    <text evidence="2">Belongs to the binding-protein-dependent transport system permease family. FecCD subfamily.</text>
</comment>
<dbReference type="PANTHER" id="PTHR30472:SF67">
    <property type="entry name" value="PERMEASE OF ABC TRANSPORTER-RELATED"/>
    <property type="match status" value="1"/>
</dbReference>
<feature type="transmembrane region" description="Helical" evidence="8">
    <location>
        <begin position="315"/>
        <end position="335"/>
    </location>
</feature>
<evidence type="ECO:0000256" key="3">
    <source>
        <dbReference type="ARBA" id="ARBA00022448"/>
    </source>
</evidence>
<keyword evidence="5 8" id="KW-0812">Transmembrane</keyword>
<dbReference type="Pfam" id="PF01032">
    <property type="entry name" value="FecCD"/>
    <property type="match status" value="1"/>
</dbReference>